<feature type="transmembrane region" description="Helical" evidence="2">
    <location>
        <begin position="20"/>
        <end position="44"/>
    </location>
</feature>
<evidence type="ECO:0000313" key="3">
    <source>
        <dbReference type="EMBL" id="ATX70883.1"/>
    </source>
</evidence>
<proteinExistence type="predicted"/>
<dbReference type="KEGG" id="scla:SCLARK_00845"/>
<reference evidence="3 4" key="1">
    <citation type="submission" date="2017-11" db="EMBL/GenBank/DDBJ databases">
        <title>Complete genome sequence of Spiroplasma clarkii CN-5 (DSM 19994).</title>
        <authorList>
            <person name="Tsai Y.-M."/>
            <person name="Chang A."/>
            <person name="Lo W.-S."/>
            <person name="Kuo C.-H."/>
        </authorList>
    </citation>
    <scope>NUCLEOTIDE SEQUENCE [LARGE SCALE GENOMIC DNA]</scope>
    <source>
        <strain evidence="3 4">CN-5</strain>
    </source>
</reference>
<dbReference type="OrthoDB" id="389038at2"/>
<protein>
    <submittedName>
        <fullName evidence="3">Uncharacterized protein</fullName>
    </submittedName>
</protein>
<dbReference type="Proteomes" id="UP000231179">
    <property type="component" value="Chromosome"/>
</dbReference>
<feature type="compositionally biased region" description="Basic and acidic residues" evidence="1">
    <location>
        <begin position="227"/>
        <end position="236"/>
    </location>
</feature>
<feature type="transmembrane region" description="Helical" evidence="2">
    <location>
        <begin position="177"/>
        <end position="203"/>
    </location>
</feature>
<dbReference type="EMBL" id="CP024870">
    <property type="protein sequence ID" value="ATX70883.1"/>
    <property type="molecule type" value="Genomic_DNA"/>
</dbReference>
<keyword evidence="4" id="KW-1185">Reference proteome</keyword>
<name>A0A1Y0L104_9MOLU</name>
<keyword evidence="2" id="KW-1133">Transmembrane helix</keyword>
<dbReference type="AlphaFoldDB" id="A0A1Y0L104"/>
<organism evidence="3 4">
    <name type="scientific">Spiroplasma clarkii</name>
    <dbReference type="NCBI Taxonomy" id="2139"/>
    <lineage>
        <taxon>Bacteria</taxon>
        <taxon>Bacillati</taxon>
        <taxon>Mycoplasmatota</taxon>
        <taxon>Mollicutes</taxon>
        <taxon>Entomoplasmatales</taxon>
        <taxon>Spiroplasmataceae</taxon>
        <taxon>Spiroplasma</taxon>
    </lineage>
</organism>
<gene>
    <name evidence="3" type="ORF">SCLAR_v1c05640</name>
</gene>
<evidence type="ECO:0000256" key="2">
    <source>
        <dbReference type="SAM" id="Phobius"/>
    </source>
</evidence>
<evidence type="ECO:0000256" key="1">
    <source>
        <dbReference type="SAM" id="MobiDB-lite"/>
    </source>
</evidence>
<feature type="region of interest" description="Disordered" evidence="1">
    <location>
        <begin position="227"/>
        <end position="257"/>
    </location>
</feature>
<feature type="transmembrane region" description="Helical" evidence="2">
    <location>
        <begin position="124"/>
        <end position="146"/>
    </location>
</feature>
<keyword evidence="2" id="KW-0812">Transmembrane</keyword>
<evidence type="ECO:0000313" key="4">
    <source>
        <dbReference type="Proteomes" id="UP000231179"/>
    </source>
</evidence>
<dbReference type="RefSeq" id="WP_100254437.1">
    <property type="nucleotide sequence ID" value="NZ_CP015819.1"/>
</dbReference>
<keyword evidence="2" id="KW-0472">Membrane</keyword>
<accession>A0A1Y0L104</accession>
<sequence length="257" mass="29311">MKKIHSFVTKLKPYKRLYKIFWMCFTITCLFIFQILMLILAYAVPHLRGSFSYWFEGLYSLLVTSRVEPNSAQGFIFAATVIGYIPIIPIIPFLYFTFANWFIQEKLSDRFIEVPKEDYLKWTKFIHFSILGGLFILIPGLITYAGGGGILPHQAFHAVPGAISEDFAQRAAGVSAVLYYAVGCLFTTIILLWTLGMVLVWVWGKISDFFSYLGDLRAQRKDARLQAKHDKLDSKVSKRKPPSSSGDTTHFDTSDDF</sequence>
<feature type="transmembrane region" description="Helical" evidence="2">
    <location>
        <begin position="75"/>
        <end position="103"/>
    </location>
</feature>